<dbReference type="GO" id="GO:0046872">
    <property type="term" value="F:metal ion binding"/>
    <property type="evidence" value="ECO:0007669"/>
    <property type="project" value="UniProtKB-KW"/>
</dbReference>
<evidence type="ECO:0000256" key="5">
    <source>
        <dbReference type="ARBA" id="ARBA00022884"/>
    </source>
</evidence>
<dbReference type="AlphaFoldDB" id="A0A3P1T7X9"/>
<accession>A0A3P1T7X9</accession>
<dbReference type="SUPFAM" id="SSF140864">
    <property type="entry name" value="TROVE domain-like"/>
    <property type="match status" value="1"/>
</dbReference>
<evidence type="ECO:0000256" key="4">
    <source>
        <dbReference type="ARBA" id="ARBA00022723"/>
    </source>
</evidence>
<feature type="compositionally biased region" description="Polar residues" evidence="7">
    <location>
        <begin position="1"/>
        <end position="25"/>
    </location>
</feature>
<comment type="subcellular location">
    <subcellularLocation>
        <location evidence="1">Cytoplasm</location>
    </subcellularLocation>
</comment>
<keyword evidence="4" id="KW-0479">Metal-binding</keyword>
<dbReference type="InterPro" id="IPR037214">
    <property type="entry name" value="TROVE_dom_sf"/>
</dbReference>
<proteinExistence type="inferred from homology"/>
<evidence type="ECO:0000256" key="2">
    <source>
        <dbReference type="ARBA" id="ARBA00007814"/>
    </source>
</evidence>
<feature type="domain" description="TROVE" evidence="8">
    <location>
        <begin position="23"/>
        <end position="354"/>
    </location>
</feature>
<dbReference type="GO" id="GO:1990904">
    <property type="term" value="C:ribonucleoprotein complex"/>
    <property type="evidence" value="ECO:0007669"/>
    <property type="project" value="UniProtKB-KW"/>
</dbReference>
<comment type="caution">
    <text evidence="9">The sequence shown here is derived from an EMBL/GenBank/DDBJ whole genome shotgun (WGS) entry which is preliminary data.</text>
</comment>
<name>A0A3P1T7X9_9ACTN</name>
<dbReference type="InterPro" id="IPR056800">
    <property type="entry name" value="vWA_Ro60"/>
</dbReference>
<evidence type="ECO:0000313" key="9">
    <source>
        <dbReference type="EMBL" id="RRD05440.1"/>
    </source>
</evidence>
<organism evidence="9 10">
    <name type="scientific">Arachnia propionica</name>
    <dbReference type="NCBI Taxonomy" id="1750"/>
    <lineage>
        <taxon>Bacteria</taxon>
        <taxon>Bacillati</taxon>
        <taxon>Actinomycetota</taxon>
        <taxon>Actinomycetes</taxon>
        <taxon>Propionibacteriales</taxon>
        <taxon>Propionibacteriaceae</taxon>
        <taxon>Arachnia</taxon>
    </lineage>
</organism>
<dbReference type="Gene3D" id="3.40.50.410">
    <property type="entry name" value="von Willebrand factor, type A domain"/>
    <property type="match status" value="2"/>
</dbReference>
<dbReference type="Pfam" id="PF25045">
    <property type="entry name" value="vWA_Ro60"/>
    <property type="match status" value="1"/>
</dbReference>
<evidence type="ECO:0000256" key="6">
    <source>
        <dbReference type="ARBA" id="ARBA00023274"/>
    </source>
</evidence>
<keyword evidence="6" id="KW-0687">Ribonucleoprotein</keyword>
<dbReference type="InterPro" id="IPR036465">
    <property type="entry name" value="vWFA_dom_sf"/>
</dbReference>
<feature type="region of interest" description="Disordered" evidence="7">
    <location>
        <begin position="1"/>
        <end position="31"/>
    </location>
</feature>
<comment type="similarity">
    <text evidence="2">Belongs to the Ro 60 kDa family.</text>
</comment>
<evidence type="ECO:0000256" key="7">
    <source>
        <dbReference type="SAM" id="MobiDB-lite"/>
    </source>
</evidence>
<dbReference type="PANTHER" id="PTHR14202:SF0">
    <property type="entry name" value="RNA-BINDING PROTEIN RO60"/>
    <property type="match status" value="1"/>
</dbReference>
<dbReference type="SUPFAM" id="SSF53300">
    <property type="entry name" value="vWA-like"/>
    <property type="match status" value="1"/>
</dbReference>
<gene>
    <name evidence="9" type="ORF">EII34_06830</name>
</gene>
<evidence type="ECO:0000259" key="8">
    <source>
        <dbReference type="PROSITE" id="PS50988"/>
    </source>
</evidence>
<sequence length="523" mass="57285">MDPLRSISTRTTPQNEPADSRQVPNSAGGHTFQLDDRARLRRFLTLGVDGGTYYAAPRELALDNARVLARMAAADPAGLVETIVEVSEGGIAPKQGPALFALAYATSVADAAPLALAALPRVARTGTHLFTFARYVEQFRGWGRGLRRAVGNWYLDKEADALAYQAVKYRQREGWSHRDLLRLSHPATVVPELRSTFEWIVRSSIGDDTPELIRGFVEAQAATDVATWTELILKYHLTWEMLPDQALKETAVWDALLDVGIPQTALLRQLPRLTRLGMLPGLGGRTDEVCAQLTDPQRLRRARVHPVAVLAAARTYTAGRSFRGDATWEPTAKVSDALDAAFYAAFGQVIPAGRRTLIGLDVSGSMTWSGLAGTPLSPREASAALSLVQLATEPAVQVMAFQDLFVPLDISPRQRLDDVLRRVEGLPFGSTDCAQPMLYAAKRNLMVDTFIVYTDNETWSGKIHPHQALRQYRERTGIDAKLIVVGMTATKFSIADPEDPGMLDVAGFDLSVPNLISEFSRGL</sequence>
<evidence type="ECO:0000256" key="1">
    <source>
        <dbReference type="ARBA" id="ARBA00004496"/>
    </source>
</evidence>
<dbReference type="GO" id="GO:0003723">
    <property type="term" value="F:RNA binding"/>
    <property type="evidence" value="ECO:0007669"/>
    <property type="project" value="UniProtKB-KW"/>
</dbReference>
<dbReference type="Proteomes" id="UP000280819">
    <property type="component" value="Unassembled WGS sequence"/>
</dbReference>
<dbReference type="Pfam" id="PF05731">
    <property type="entry name" value="TROVE"/>
    <property type="match status" value="2"/>
</dbReference>
<keyword evidence="3" id="KW-0963">Cytoplasm</keyword>
<dbReference type="PANTHER" id="PTHR14202">
    <property type="entry name" value="60 KDA RIBONUCLEOPROTEIN SSA/RO"/>
    <property type="match status" value="1"/>
</dbReference>
<dbReference type="PROSITE" id="PS50988">
    <property type="entry name" value="TROVE"/>
    <property type="match status" value="1"/>
</dbReference>
<keyword evidence="5" id="KW-0694">RNA-binding</keyword>
<dbReference type="InterPro" id="IPR040322">
    <property type="entry name" value="TROVE2"/>
</dbReference>
<evidence type="ECO:0000256" key="3">
    <source>
        <dbReference type="ARBA" id="ARBA00022490"/>
    </source>
</evidence>
<reference evidence="9 10" key="1">
    <citation type="submission" date="2018-11" db="EMBL/GenBank/DDBJ databases">
        <title>Genomes From Bacteria Associated with the Canine Oral Cavity: a Test Case for Automated Genome-Based Taxonomic Assignment.</title>
        <authorList>
            <person name="Coil D.A."/>
            <person name="Jospin G."/>
            <person name="Darling A.E."/>
            <person name="Wallis C."/>
            <person name="Davis I.J."/>
            <person name="Harris S."/>
            <person name="Eisen J.A."/>
            <person name="Holcombe L.J."/>
            <person name="O'Flynn C."/>
        </authorList>
    </citation>
    <scope>NUCLEOTIDE SEQUENCE [LARGE SCALE GENOMIC DNA]</scope>
    <source>
        <strain evidence="9 10">OH887_COT-365</strain>
    </source>
</reference>
<protein>
    <submittedName>
        <fullName evidence="9">TROVE domain-containing protein</fullName>
    </submittedName>
</protein>
<dbReference type="EMBL" id="RQZG01000006">
    <property type="protein sequence ID" value="RRD05440.1"/>
    <property type="molecule type" value="Genomic_DNA"/>
</dbReference>
<evidence type="ECO:0000313" key="10">
    <source>
        <dbReference type="Proteomes" id="UP000280819"/>
    </source>
</evidence>
<dbReference type="GO" id="GO:0005737">
    <property type="term" value="C:cytoplasm"/>
    <property type="evidence" value="ECO:0007669"/>
    <property type="project" value="UniProtKB-SubCell"/>
</dbReference>
<dbReference type="InterPro" id="IPR008858">
    <property type="entry name" value="TROVE_dom"/>
</dbReference>
<dbReference type="RefSeq" id="WP_124844257.1">
    <property type="nucleotide sequence ID" value="NZ_RQZG01000006.1"/>
</dbReference>
<dbReference type="OrthoDB" id="2986092at2"/>